<evidence type="ECO:0000313" key="3">
    <source>
        <dbReference type="Proteomes" id="UP000729402"/>
    </source>
</evidence>
<sequence>MVGEPPPSSVPESSFLLLPVFTFTTPAASSPFPVAPPPCGLDAVTVGGRPPSATTGSSVAMARSAAPAAAPLGFDADAVRSGAADAGAARSDAADLPPTVAGLPPSLGAPPHLSPAAVATDWPTLGRPPPPASLPPAAAGLPPLWPQAGRPWARRRPCWLPASRPCSVLLLRDPSSPSCAVVGSTY</sequence>
<dbReference type="Proteomes" id="UP000729402">
    <property type="component" value="Unassembled WGS sequence"/>
</dbReference>
<feature type="compositionally biased region" description="Low complexity" evidence="1">
    <location>
        <begin position="81"/>
        <end position="95"/>
    </location>
</feature>
<organism evidence="2 3">
    <name type="scientific">Zizania palustris</name>
    <name type="common">Northern wild rice</name>
    <dbReference type="NCBI Taxonomy" id="103762"/>
    <lineage>
        <taxon>Eukaryota</taxon>
        <taxon>Viridiplantae</taxon>
        <taxon>Streptophyta</taxon>
        <taxon>Embryophyta</taxon>
        <taxon>Tracheophyta</taxon>
        <taxon>Spermatophyta</taxon>
        <taxon>Magnoliopsida</taxon>
        <taxon>Liliopsida</taxon>
        <taxon>Poales</taxon>
        <taxon>Poaceae</taxon>
        <taxon>BOP clade</taxon>
        <taxon>Oryzoideae</taxon>
        <taxon>Oryzeae</taxon>
        <taxon>Zizaniinae</taxon>
        <taxon>Zizania</taxon>
    </lineage>
</organism>
<dbReference type="AlphaFoldDB" id="A0A8J5RX27"/>
<proteinExistence type="predicted"/>
<reference evidence="2" key="2">
    <citation type="submission" date="2021-02" db="EMBL/GenBank/DDBJ databases">
        <authorList>
            <person name="Kimball J.A."/>
            <person name="Haas M.W."/>
            <person name="Macchietto M."/>
            <person name="Kono T."/>
            <person name="Duquette J."/>
            <person name="Shao M."/>
        </authorList>
    </citation>
    <scope>NUCLEOTIDE SEQUENCE</scope>
    <source>
        <tissue evidence="2">Fresh leaf tissue</tissue>
    </source>
</reference>
<name>A0A8J5RX27_ZIZPA</name>
<reference evidence="2" key="1">
    <citation type="journal article" date="2021" name="bioRxiv">
        <title>Whole Genome Assembly and Annotation of Northern Wild Rice, Zizania palustris L., Supports a Whole Genome Duplication in the Zizania Genus.</title>
        <authorList>
            <person name="Haas M."/>
            <person name="Kono T."/>
            <person name="Macchietto M."/>
            <person name="Millas R."/>
            <person name="McGilp L."/>
            <person name="Shao M."/>
            <person name="Duquette J."/>
            <person name="Hirsch C.N."/>
            <person name="Kimball J."/>
        </authorList>
    </citation>
    <scope>NUCLEOTIDE SEQUENCE</scope>
    <source>
        <tissue evidence="2">Fresh leaf tissue</tissue>
    </source>
</reference>
<feature type="region of interest" description="Disordered" evidence="1">
    <location>
        <begin position="81"/>
        <end position="119"/>
    </location>
</feature>
<dbReference type="EMBL" id="JAAALK010000290">
    <property type="protein sequence ID" value="KAG8046881.1"/>
    <property type="molecule type" value="Genomic_DNA"/>
</dbReference>
<keyword evidence="3" id="KW-1185">Reference proteome</keyword>
<accession>A0A8J5RX27</accession>
<gene>
    <name evidence="2" type="ORF">GUJ93_ZPchr0008g14188</name>
</gene>
<evidence type="ECO:0000313" key="2">
    <source>
        <dbReference type="EMBL" id="KAG8046881.1"/>
    </source>
</evidence>
<comment type="caution">
    <text evidence="2">The sequence shown here is derived from an EMBL/GenBank/DDBJ whole genome shotgun (WGS) entry which is preliminary data.</text>
</comment>
<evidence type="ECO:0000256" key="1">
    <source>
        <dbReference type="SAM" id="MobiDB-lite"/>
    </source>
</evidence>
<protein>
    <submittedName>
        <fullName evidence="2">Uncharacterized protein</fullName>
    </submittedName>
</protein>